<name>A0A9P8UBQ0_9PEZI</name>
<dbReference type="InterPro" id="IPR051704">
    <property type="entry name" value="FAD_aromatic-hydroxylase"/>
</dbReference>
<keyword evidence="3" id="KW-0274">FAD</keyword>
<protein>
    <recommendedName>
        <fullName evidence="5">FAD-binding domain-containing protein</fullName>
    </recommendedName>
</protein>
<evidence type="ECO:0000313" key="6">
    <source>
        <dbReference type="EMBL" id="KAH6645200.1"/>
    </source>
</evidence>
<sequence length="426" mass="46569">MPLNVLVNGAGICGPAVALFLLHSDPSHNITVVERSPGLRTAGQQIDIRAQGIPIMKKLGLLEKVKQRTVAESGVAVVDAQGTIKALFEVNNSGKGQQALTSEYEIMRGDLVDVLYQESLEVGRRVERDGKGPGVKYEFGKYATQLSQDDSGVDVIFSDGSRGRYDLAVGCDGQGSRTRRMVWGEEQGNNVFKSLGGLVAFFSIPREQEEDIGKLFNLPEYRVVFTRTGNRPVTQVVLGVLDKVEDLTDYPSKSVEEQKAAWRKLYADCKWQRERLLNGLDTTEDFYMTELGQVKMDSWAEGRVVLVGDAGYAPSGVTGQGTTASLVGAYILAGELARHGDDVAAALRSYDKVLRPYVNEMQKLAPGTPNLLYPKTEWGIWALQTALGVVTKLQIYKVLNMILPDTKGGLGLPEYPDLNLPGDIVL</sequence>
<dbReference type="GeneID" id="70137376"/>
<keyword evidence="4" id="KW-0560">Oxidoreductase</keyword>
<dbReference type="EMBL" id="JAGPXC010000012">
    <property type="protein sequence ID" value="KAH6645200.1"/>
    <property type="molecule type" value="Genomic_DNA"/>
</dbReference>
<dbReference type="AlphaFoldDB" id="A0A9P8UBQ0"/>
<comment type="pathway">
    <text evidence="1">Secondary metabolite biosynthesis.</text>
</comment>
<evidence type="ECO:0000256" key="1">
    <source>
        <dbReference type="ARBA" id="ARBA00005179"/>
    </source>
</evidence>
<dbReference type="InterPro" id="IPR002938">
    <property type="entry name" value="FAD-bd"/>
</dbReference>
<dbReference type="RefSeq" id="XP_045951714.1">
    <property type="nucleotide sequence ID" value="XM_046108485.1"/>
</dbReference>
<dbReference type="GO" id="GO:0071949">
    <property type="term" value="F:FAD binding"/>
    <property type="evidence" value="ECO:0007669"/>
    <property type="project" value="InterPro"/>
</dbReference>
<evidence type="ECO:0000256" key="2">
    <source>
        <dbReference type="ARBA" id="ARBA00022630"/>
    </source>
</evidence>
<evidence type="ECO:0000259" key="5">
    <source>
        <dbReference type="Pfam" id="PF01494"/>
    </source>
</evidence>
<dbReference type="InterPro" id="IPR036188">
    <property type="entry name" value="FAD/NAD-bd_sf"/>
</dbReference>
<proteinExistence type="predicted"/>
<gene>
    <name evidence="6" type="ORF">BKA67DRAFT_665035</name>
</gene>
<evidence type="ECO:0000313" key="7">
    <source>
        <dbReference type="Proteomes" id="UP000758603"/>
    </source>
</evidence>
<feature type="domain" description="FAD-binding" evidence="5">
    <location>
        <begin position="4"/>
        <end position="360"/>
    </location>
</feature>
<evidence type="ECO:0000256" key="3">
    <source>
        <dbReference type="ARBA" id="ARBA00022827"/>
    </source>
</evidence>
<evidence type="ECO:0000256" key="4">
    <source>
        <dbReference type="ARBA" id="ARBA00023002"/>
    </source>
</evidence>
<dbReference type="Gene3D" id="3.50.50.60">
    <property type="entry name" value="FAD/NAD(P)-binding domain"/>
    <property type="match status" value="1"/>
</dbReference>
<dbReference type="Proteomes" id="UP000758603">
    <property type="component" value="Unassembled WGS sequence"/>
</dbReference>
<accession>A0A9P8UBQ0</accession>
<dbReference type="Pfam" id="PF01494">
    <property type="entry name" value="FAD_binding_3"/>
    <property type="match status" value="1"/>
</dbReference>
<dbReference type="GO" id="GO:0016491">
    <property type="term" value="F:oxidoreductase activity"/>
    <property type="evidence" value="ECO:0007669"/>
    <property type="project" value="UniProtKB-KW"/>
</dbReference>
<dbReference type="PANTHER" id="PTHR46865:SF7">
    <property type="entry name" value="MONOOXYGENASE, PUTATIVE (AFU_ORTHOLOGUE AFUA_8G07040)-RELATED"/>
    <property type="match status" value="1"/>
</dbReference>
<organism evidence="6 7">
    <name type="scientific">Truncatella angustata</name>
    <dbReference type="NCBI Taxonomy" id="152316"/>
    <lineage>
        <taxon>Eukaryota</taxon>
        <taxon>Fungi</taxon>
        <taxon>Dikarya</taxon>
        <taxon>Ascomycota</taxon>
        <taxon>Pezizomycotina</taxon>
        <taxon>Sordariomycetes</taxon>
        <taxon>Xylariomycetidae</taxon>
        <taxon>Amphisphaeriales</taxon>
        <taxon>Sporocadaceae</taxon>
        <taxon>Truncatella</taxon>
    </lineage>
</organism>
<keyword evidence="7" id="KW-1185">Reference proteome</keyword>
<dbReference type="OrthoDB" id="655030at2759"/>
<reference evidence="6" key="1">
    <citation type="journal article" date="2021" name="Nat. Commun.">
        <title>Genetic determinants of endophytism in the Arabidopsis root mycobiome.</title>
        <authorList>
            <person name="Mesny F."/>
            <person name="Miyauchi S."/>
            <person name="Thiergart T."/>
            <person name="Pickel B."/>
            <person name="Atanasova L."/>
            <person name="Karlsson M."/>
            <person name="Huettel B."/>
            <person name="Barry K.W."/>
            <person name="Haridas S."/>
            <person name="Chen C."/>
            <person name="Bauer D."/>
            <person name="Andreopoulos W."/>
            <person name="Pangilinan J."/>
            <person name="LaButti K."/>
            <person name="Riley R."/>
            <person name="Lipzen A."/>
            <person name="Clum A."/>
            <person name="Drula E."/>
            <person name="Henrissat B."/>
            <person name="Kohler A."/>
            <person name="Grigoriev I.V."/>
            <person name="Martin F.M."/>
            <person name="Hacquard S."/>
        </authorList>
    </citation>
    <scope>NUCLEOTIDE SEQUENCE</scope>
    <source>
        <strain evidence="6">MPI-SDFR-AT-0073</strain>
    </source>
</reference>
<comment type="caution">
    <text evidence="6">The sequence shown here is derived from an EMBL/GenBank/DDBJ whole genome shotgun (WGS) entry which is preliminary data.</text>
</comment>
<dbReference type="PANTHER" id="PTHR46865">
    <property type="entry name" value="OXIDOREDUCTASE-RELATED"/>
    <property type="match status" value="1"/>
</dbReference>
<dbReference type="PRINTS" id="PR00420">
    <property type="entry name" value="RNGMNOXGNASE"/>
</dbReference>
<keyword evidence="2" id="KW-0285">Flavoprotein</keyword>
<dbReference type="SUPFAM" id="SSF51905">
    <property type="entry name" value="FAD/NAD(P)-binding domain"/>
    <property type="match status" value="1"/>
</dbReference>